<dbReference type="SUPFAM" id="SSF53098">
    <property type="entry name" value="Ribonuclease H-like"/>
    <property type="match status" value="1"/>
</dbReference>
<protein>
    <recommendedName>
        <fullName evidence="1">Predicted 3'-5' exonuclease PolB-like domain-containing protein</fullName>
    </recommendedName>
</protein>
<dbReference type="GO" id="GO:0003676">
    <property type="term" value="F:nucleic acid binding"/>
    <property type="evidence" value="ECO:0007669"/>
    <property type="project" value="InterPro"/>
</dbReference>
<dbReference type="AlphaFoldDB" id="A0A1H8EPM3"/>
<dbReference type="InterPro" id="IPR012337">
    <property type="entry name" value="RNaseH-like_sf"/>
</dbReference>
<name>A0A1H8EPM3_9PROT</name>
<dbReference type="RefSeq" id="WP_074744754.1">
    <property type="nucleotide sequence ID" value="NZ_FOCT01000003.1"/>
</dbReference>
<dbReference type="InterPro" id="IPR019288">
    <property type="entry name" value="3'-5'_exonuclease_PolB-like"/>
</dbReference>
<gene>
    <name evidence="2" type="ORF">SAMN05216404_103103</name>
</gene>
<proteinExistence type="predicted"/>
<sequence>MTPVLVFDIETVPDTEGLRRLYNLPHELPAVDIAEMAFQSRRLAVGSDFLPLHLQRVAAISCALRDKDEFRIWSLGSAADSEAELIQRFFDGIEKYSPQLVSWNGGGFDLPVLHYRSLIHGLKARRYWDMGDDDRDFKWNNYLSRYHTRHLDLMDILALYQPRANVPLDELAKLMGFPGKSGMDGSQVWSAFQKGEVVAIRNYCETDVVNTYLVFLRFQLMRGTFNNEQYQRECELVRFTLSKSSELHWQEFLEQWFCLSEASSFLD</sequence>
<dbReference type="CDD" id="cd05782">
    <property type="entry name" value="DNA_polB_like1_exo"/>
    <property type="match status" value="1"/>
</dbReference>
<dbReference type="Proteomes" id="UP000183898">
    <property type="component" value="Unassembled WGS sequence"/>
</dbReference>
<dbReference type="Gene3D" id="3.30.420.10">
    <property type="entry name" value="Ribonuclease H-like superfamily/Ribonuclease H"/>
    <property type="match status" value="1"/>
</dbReference>
<accession>A0A1H8EPM3</accession>
<evidence type="ECO:0000259" key="1">
    <source>
        <dbReference type="Pfam" id="PF10108"/>
    </source>
</evidence>
<dbReference type="Pfam" id="PF10108">
    <property type="entry name" value="DNA_pol_B_exo2"/>
    <property type="match status" value="1"/>
</dbReference>
<dbReference type="EMBL" id="FOCT01000003">
    <property type="protein sequence ID" value="SEN21064.1"/>
    <property type="molecule type" value="Genomic_DNA"/>
</dbReference>
<feature type="domain" description="Predicted 3'-5' exonuclease PolB-like" evidence="1">
    <location>
        <begin position="47"/>
        <end position="256"/>
    </location>
</feature>
<evidence type="ECO:0000313" key="2">
    <source>
        <dbReference type="EMBL" id="SEN21064.1"/>
    </source>
</evidence>
<evidence type="ECO:0000313" key="3">
    <source>
        <dbReference type="Proteomes" id="UP000183898"/>
    </source>
</evidence>
<reference evidence="2 3" key="1">
    <citation type="submission" date="2016-10" db="EMBL/GenBank/DDBJ databases">
        <authorList>
            <person name="de Groot N.N."/>
        </authorList>
    </citation>
    <scope>NUCLEOTIDE SEQUENCE [LARGE SCALE GENOMIC DNA]</scope>
    <source>
        <strain evidence="2 3">Nl18</strain>
    </source>
</reference>
<organism evidence="2 3">
    <name type="scientific">Nitrosospira multiformis</name>
    <dbReference type="NCBI Taxonomy" id="1231"/>
    <lineage>
        <taxon>Bacteria</taxon>
        <taxon>Pseudomonadati</taxon>
        <taxon>Pseudomonadota</taxon>
        <taxon>Betaproteobacteria</taxon>
        <taxon>Nitrosomonadales</taxon>
        <taxon>Nitrosomonadaceae</taxon>
        <taxon>Nitrosospira</taxon>
    </lineage>
</organism>
<dbReference type="InterPro" id="IPR036397">
    <property type="entry name" value="RNaseH_sf"/>
</dbReference>